<dbReference type="Proteomes" id="UP001231362">
    <property type="component" value="Unassembled WGS sequence"/>
</dbReference>
<evidence type="ECO:0000256" key="2">
    <source>
        <dbReference type="ARBA" id="ARBA00023012"/>
    </source>
</evidence>
<protein>
    <submittedName>
        <fullName evidence="8">Two-component SAPR family response regulator</fullName>
    </submittedName>
</protein>
<evidence type="ECO:0000313" key="9">
    <source>
        <dbReference type="Proteomes" id="UP001231362"/>
    </source>
</evidence>
<dbReference type="SMART" id="SM00448">
    <property type="entry name" value="REC"/>
    <property type="match status" value="1"/>
</dbReference>
<dbReference type="InterPro" id="IPR016032">
    <property type="entry name" value="Sig_transdc_resp-reg_C-effctor"/>
</dbReference>
<evidence type="ECO:0000259" key="7">
    <source>
        <dbReference type="PROSITE" id="PS50110"/>
    </source>
</evidence>
<gene>
    <name evidence="8" type="ORF">J2S07_003646</name>
</gene>
<comment type="similarity">
    <text evidence="1">Belongs to the AfsR/DnrI/RedD regulatory family.</text>
</comment>
<keyword evidence="5" id="KW-0804">Transcription</keyword>
<keyword evidence="6" id="KW-0597">Phosphoprotein</keyword>
<keyword evidence="4" id="KW-0238">DNA-binding</keyword>
<evidence type="ECO:0000313" key="8">
    <source>
        <dbReference type="EMBL" id="MDQ0157317.1"/>
    </source>
</evidence>
<dbReference type="EMBL" id="JAUSTU010000024">
    <property type="protein sequence ID" value="MDQ0157317.1"/>
    <property type="molecule type" value="Genomic_DNA"/>
</dbReference>
<dbReference type="Pfam" id="PF00072">
    <property type="entry name" value="Response_reg"/>
    <property type="match status" value="1"/>
</dbReference>
<comment type="caution">
    <text evidence="8">The sequence shown here is derived from an EMBL/GenBank/DDBJ whole genome shotgun (WGS) entry which is preliminary data.</text>
</comment>
<dbReference type="Gene3D" id="1.10.10.10">
    <property type="entry name" value="Winged helix-like DNA-binding domain superfamily/Winged helix DNA-binding domain"/>
    <property type="match status" value="1"/>
</dbReference>
<evidence type="ECO:0000256" key="3">
    <source>
        <dbReference type="ARBA" id="ARBA00023015"/>
    </source>
</evidence>
<feature type="modified residue" description="4-aspartylphosphate" evidence="6">
    <location>
        <position position="54"/>
    </location>
</feature>
<dbReference type="SMART" id="SM00862">
    <property type="entry name" value="Trans_reg_C"/>
    <property type="match status" value="1"/>
</dbReference>
<dbReference type="PROSITE" id="PS50110">
    <property type="entry name" value="RESPONSE_REGULATORY"/>
    <property type="match status" value="1"/>
</dbReference>
<keyword evidence="9" id="KW-1185">Reference proteome</keyword>
<keyword evidence="3" id="KW-0805">Transcription regulation</keyword>
<dbReference type="Gene3D" id="1.25.40.10">
    <property type="entry name" value="Tetratricopeptide repeat domain"/>
    <property type="match status" value="1"/>
</dbReference>
<dbReference type="Gene3D" id="3.40.50.2300">
    <property type="match status" value="1"/>
</dbReference>
<dbReference type="InterPro" id="IPR036388">
    <property type="entry name" value="WH-like_DNA-bd_sf"/>
</dbReference>
<dbReference type="InterPro" id="IPR011990">
    <property type="entry name" value="TPR-like_helical_dom_sf"/>
</dbReference>
<name>A0ABT9V8P6_9BACL</name>
<evidence type="ECO:0000256" key="4">
    <source>
        <dbReference type="ARBA" id="ARBA00023125"/>
    </source>
</evidence>
<dbReference type="RefSeq" id="WP_307151784.1">
    <property type="nucleotide sequence ID" value="NZ_JAUSTU010000024.1"/>
</dbReference>
<organism evidence="8 9">
    <name type="scientific">Anoxybacillus andreesenii</name>
    <dbReference type="NCBI Taxonomy" id="1325932"/>
    <lineage>
        <taxon>Bacteria</taxon>
        <taxon>Bacillati</taxon>
        <taxon>Bacillota</taxon>
        <taxon>Bacilli</taxon>
        <taxon>Bacillales</taxon>
        <taxon>Anoxybacillaceae</taxon>
        <taxon>Anoxybacillus</taxon>
    </lineage>
</organism>
<evidence type="ECO:0000256" key="1">
    <source>
        <dbReference type="ARBA" id="ARBA00005820"/>
    </source>
</evidence>
<evidence type="ECO:0000256" key="6">
    <source>
        <dbReference type="PROSITE-ProRule" id="PRU00169"/>
    </source>
</evidence>
<dbReference type="InterPro" id="IPR011006">
    <property type="entry name" value="CheY-like_superfamily"/>
</dbReference>
<dbReference type="InterPro" id="IPR005158">
    <property type="entry name" value="BTAD"/>
</dbReference>
<evidence type="ECO:0000256" key="5">
    <source>
        <dbReference type="ARBA" id="ARBA00023163"/>
    </source>
</evidence>
<dbReference type="InterPro" id="IPR001867">
    <property type="entry name" value="OmpR/PhoB-type_DNA-bd"/>
</dbReference>
<dbReference type="InterPro" id="IPR001789">
    <property type="entry name" value="Sig_transdc_resp-reg_receiver"/>
</dbReference>
<proteinExistence type="inferred from homology"/>
<dbReference type="Pfam" id="PF03704">
    <property type="entry name" value="BTAD"/>
    <property type="match status" value="1"/>
</dbReference>
<reference evidence="8 9" key="1">
    <citation type="submission" date="2023-07" db="EMBL/GenBank/DDBJ databases">
        <title>Genomic Encyclopedia of Type Strains, Phase IV (KMG-IV): sequencing the most valuable type-strain genomes for metagenomic binning, comparative biology and taxonomic classification.</title>
        <authorList>
            <person name="Goeker M."/>
        </authorList>
    </citation>
    <scope>NUCLEOTIDE SEQUENCE [LARGE SCALE GENOMIC DNA]</scope>
    <source>
        <strain evidence="8 9">DSM 23948</strain>
    </source>
</reference>
<dbReference type="SUPFAM" id="SSF46894">
    <property type="entry name" value="C-terminal effector domain of the bipartite response regulators"/>
    <property type="match status" value="1"/>
</dbReference>
<dbReference type="PANTHER" id="PTHR35807">
    <property type="entry name" value="TRANSCRIPTIONAL REGULATOR REDD-RELATED"/>
    <property type="match status" value="1"/>
</dbReference>
<dbReference type="SMART" id="SM01043">
    <property type="entry name" value="BTAD"/>
    <property type="match status" value="1"/>
</dbReference>
<feature type="domain" description="Response regulatory" evidence="7">
    <location>
        <begin position="3"/>
        <end position="115"/>
    </location>
</feature>
<keyword evidence="2" id="KW-0902">Two-component regulatory system</keyword>
<sequence length="355" mass="41769">MLKVVLVDDEILALNLLEAILIEIGDIEIVGKFLNPIEGLEQIQKLKPDLVFLDIEMPEMTGMGVAEKINSSDTDIVFVTAYDHYALEAFNVQAVDYVLKPIEKARLKKTIERILQRRNVQSALGTEIEVLYARLLGDFQLRDIYNKPIKWRTKKVKELCAYLIHHNEPVHRDAIMEDLWPQYSSDKASALLHTTIYQLRKKFRDIGIENPIRFLDERYRLTVDIFTDVDELQNLQASGNIERLIDFYKDDYLSGDSYPWSMHKRENLHKEFLHYLDSFVFSANIDTRKQDIYRRVIEKLCELEPWEERYAMELVKYYISKGKYKEAKDSFNGYKTSLKQELGVEPRKEFAQLID</sequence>
<accession>A0ABT9V8P6</accession>
<dbReference type="InterPro" id="IPR051677">
    <property type="entry name" value="AfsR-DnrI-RedD_regulator"/>
</dbReference>
<dbReference type="SUPFAM" id="SSF52172">
    <property type="entry name" value="CheY-like"/>
    <property type="match status" value="1"/>
</dbReference>